<evidence type="ECO:0000313" key="2">
    <source>
        <dbReference type="EMBL" id="KAK6972046.1"/>
    </source>
</evidence>
<dbReference type="Proteomes" id="UP001362999">
    <property type="component" value="Unassembled WGS sequence"/>
</dbReference>
<evidence type="ECO:0000313" key="3">
    <source>
        <dbReference type="Proteomes" id="UP001362999"/>
    </source>
</evidence>
<comment type="caution">
    <text evidence="2">The sequence shown here is derived from an EMBL/GenBank/DDBJ whole genome shotgun (WGS) entry which is preliminary data.</text>
</comment>
<name>A0AAV9Z6R9_9AGAR</name>
<organism evidence="2 3">
    <name type="scientific">Favolaschia claudopus</name>
    <dbReference type="NCBI Taxonomy" id="2862362"/>
    <lineage>
        <taxon>Eukaryota</taxon>
        <taxon>Fungi</taxon>
        <taxon>Dikarya</taxon>
        <taxon>Basidiomycota</taxon>
        <taxon>Agaricomycotina</taxon>
        <taxon>Agaricomycetes</taxon>
        <taxon>Agaricomycetidae</taxon>
        <taxon>Agaricales</taxon>
        <taxon>Marasmiineae</taxon>
        <taxon>Mycenaceae</taxon>
        <taxon>Favolaschia</taxon>
    </lineage>
</organism>
<dbReference type="AlphaFoldDB" id="A0AAV9Z6R9"/>
<accession>A0AAV9Z6R9</accession>
<protein>
    <submittedName>
        <fullName evidence="2">Uncharacterized protein</fullName>
    </submittedName>
</protein>
<dbReference type="EMBL" id="JAWWNJ010000195">
    <property type="protein sequence ID" value="KAK6972046.1"/>
    <property type="molecule type" value="Genomic_DNA"/>
</dbReference>
<evidence type="ECO:0000256" key="1">
    <source>
        <dbReference type="SAM" id="MobiDB-lite"/>
    </source>
</evidence>
<keyword evidence="3" id="KW-1185">Reference proteome</keyword>
<proteinExistence type="predicted"/>
<feature type="region of interest" description="Disordered" evidence="1">
    <location>
        <begin position="72"/>
        <end position="97"/>
    </location>
</feature>
<gene>
    <name evidence="2" type="ORF">R3P38DRAFT_635255</name>
</gene>
<reference evidence="2 3" key="1">
    <citation type="journal article" date="2024" name="J Genomics">
        <title>Draft genome sequencing and assembly of Favolaschia claudopus CIRM-BRFM 2984 isolated from oak limbs.</title>
        <authorList>
            <person name="Navarro D."/>
            <person name="Drula E."/>
            <person name="Chaduli D."/>
            <person name="Cazenave R."/>
            <person name="Ahrendt S."/>
            <person name="Wang J."/>
            <person name="Lipzen A."/>
            <person name="Daum C."/>
            <person name="Barry K."/>
            <person name="Grigoriev I.V."/>
            <person name="Favel A."/>
            <person name="Rosso M.N."/>
            <person name="Martin F."/>
        </authorList>
    </citation>
    <scope>NUCLEOTIDE SEQUENCE [LARGE SCALE GENOMIC DNA]</scope>
    <source>
        <strain evidence="2 3">CIRM-BRFM 2984</strain>
    </source>
</reference>
<sequence length="97" mass="10444">MSFPLREGDGPCSKCLKLAAHPRDSPDYGDIATWDQCVMCGITRRNNMHPTVQGDSRIITCGSNLCKAAIPGTPQPQPSRPATHNVPRTVTDLTPGD</sequence>
<feature type="compositionally biased region" description="Polar residues" evidence="1">
    <location>
        <begin position="80"/>
        <end position="97"/>
    </location>
</feature>